<organism evidence="3 4">
    <name type="scientific">Acinetobacter johnsonii</name>
    <dbReference type="NCBI Taxonomy" id="40214"/>
    <lineage>
        <taxon>Bacteria</taxon>
        <taxon>Pseudomonadati</taxon>
        <taxon>Pseudomonadota</taxon>
        <taxon>Gammaproteobacteria</taxon>
        <taxon>Moraxellales</taxon>
        <taxon>Moraxellaceae</taxon>
        <taxon>Acinetobacter</taxon>
    </lineage>
</organism>
<feature type="domain" description="AB hydrolase-1" evidence="2">
    <location>
        <begin position="18"/>
        <end position="244"/>
    </location>
</feature>
<dbReference type="AlphaFoldDB" id="A0A1R7QDK3"/>
<sequence>MILNHQFHQNEQPAAKTLVFVHGLFGSLSNLGMLAREFYSSHHVLQVDVRNHGLSSHSNVMNYEVMATDLIETLNELNIEHFSLIGHSMGGKLVMKVTELAGDRLDQLVVLDITPIAYKENHHEQIFKALFAVQKADIETRQQAIEIIREYLKEEMVIQFLLKSFSKGKWLFNVDALYQNYAQILSWENIETWHKPALFIRGGNSPYVAKPEYIEAIQSQFSQAQIQTVADAGHWLHAEKTAQVLQIITQYLSQPST</sequence>
<evidence type="ECO:0000313" key="3">
    <source>
        <dbReference type="EMBL" id="SJX22358.1"/>
    </source>
</evidence>
<dbReference type="RefSeq" id="WP_087012846.1">
    <property type="nucleotide sequence ID" value="NZ_FUUY01000006.1"/>
</dbReference>
<evidence type="ECO:0000259" key="2">
    <source>
        <dbReference type="Pfam" id="PF12697"/>
    </source>
</evidence>
<accession>A0A1R7QDK3</accession>
<dbReference type="EMBL" id="FUUY01000006">
    <property type="protein sequence ID" value="SJX22358.1"/>
    <property type="molecule type" value="Genomic_DNA"/>
</dbReference>
<dbReference type="Gene3D" id="3.40.50.1820">
    <property type="entry name" value="alpha/beta hydrolase"/>
    <property type="match status" value="1"/>
</dbReference>
<dbReference type="InterPro" id="IPR029058">
    <property type="entry name" value="AB_hydrolase_fold"/>
</dbReference>
<proteinExistence type="predicted"/>
<keyword evidence="1 3" id="KW-0378">Hydrolase</keyword>
<protein>
    <submittedName>
        <fullName evidence="3">Esterase YbfF</fullName>
        <ecNumber evidence="3">3.1.-.-</ecNumber>
    </submittedName>
</protein>
<dbReference type="Pfam" id="PF12697">
    <property type="entry name" value="Abhydrolase_6"/>
    <property type="match status" value="1"/>
</dbReference>
<dbReference type="Proteomes" id="UP000196240">
    <property type="component" value="Unassembled WGS sequence"/>
</dbReference>
<dbReference type="GO" id="GO:0016787">
    <property type="term" value="F:hydrolase activity"/>
    <property type="evidence" value="ECO:0007669"/>
    <property type="project" value="UniProtKB-KW"/>
</dbReference>
<evidence type="ECO:0000256" key="1">
    <source>
        <dbReference type="ARBA" id="ARBA00022801"/>
    </source>
</evidence>
<dbReference type="PANTHER" id="PTHR46118:SF4">
    <property type="entry name" value="PROTEIN ABHD11"/>
    <property type="match status" value="1"/>
</dbReference>
<dbReference type="PANTHER" id="PTHR46118">
    <property type="entry name" value="PROTEIN ABHD11"/>
    <property type="match status" value="1"/>
</dbReference>
<reference evidence="3 4" key="1">
    <citation type="submission" date="2017-02" db="EMBL/GenBank/DDBJ databases">
        <authorList>
            <person name="Peterson S.W."/>
        </authorList>
    </citation>
    <scope>NUCLEOTIDE SEQUENCE [LARGE SCALE GENOMIC DNA]</scope>
    <source>
        <strain evidence="3">C6</strain>
    </source>
</reference>
<dbReference type="SUPFAM" id="SSF53474">
    <property type="entry name" value="alpha/beta-Hydrolases"/>
    <property type="match status" value="1"/>
</dbReference>
<gene>
    <name evidence="3" type="primary">ybfF</name>
    <name evidence="3" type="ORF">ACNJC6_02000</name>
</gene>
<dbReference type="EC" id="3.1.-.-" evidence="3"/>
<dbReference type="InterPro" id="IPR000073">
    <property type="entry name" value="AB_hydrolase_1"/>
</dbReference>
<evidence type="ECO:0000313" key="4">
    <source>
        <dbReference type="Proteomes" id="UP000196240"/>
    </source>
</evidence>
<name>A0A1R7QDK3_ACIJO</name>